<gene>
    <name evidence="2" type="ORF">PLXY2_LOCUS14034</name>
</gene>
<feature type="compositionally biased region" description="Polar residues" evidence="1">
    <location>
        <begin position="836"/>
        <end position="891"/>
    </location>
</feature>
<feature type="region of interest" description="Disordered" evidence="1">
    <location>
        <begin position="769"/>
        <end position="1007"/>
    </location>
</feature>
<feature type="compositionally biased region" description="Low complexity" evidence="1">
    <location>
        <begin position="819"/>
        <end position="833"/>
    </location>
</feature>
<feature type="compositionally biased region" description="Basic and acidic residues" evidence="1">
    <location>
        <begin position="657"/>
        <end position="667"/>
    </location>
</feature>
<evidence type="ECO:0000313" key="2">
    <source>
        <dbReference type="EMBL" id="CAG9135790.1"/>
    </source>
</evidence>
<feature type="compositionally biased region" description="Polar residues" evidence="1">
    <location>
        <begin position="798"/>
        <end position="809"/>
    </location>
</feature>
<dbReference type="EMBL" id="CAJHNJ030000114">
    <property type="protein sequence ID" value="CAG9135790.1"/>
    <property type="molecule type" value="Genomic_DNA"/>
</dbReference>
<feature type="compositionally biased region" description="Basic and acidic residues" evidence="1">
    <location>
        <begin position="690"/>
        <end position="700"/>
    </location>
</feature>
<feature type="compositionally biased region" description="Low complexity" evidence="1">
    <location>
        <begin position="1087"/>
        <end position="1104"/>
    </location>
</feature>
<feature type="compositionally biased region" description="Basic and acidic residues" evidence="1">
    <location>
        <begin position="785"/>
        <end position="796"/>
    </location>
</feature>
<feature type="compositionally biased region" description="Basic and acidic residues" evidence="1">
    <location>
        <begin position="1320"/>
        <end position="1331"/>
    </location>
</feature>
<feature type="region of interest" description="Disordered" evidence="1">
    <location>
        <begin position="1064"/>
        <end position="1150"/>
    </location>
</feature>
<feature type="compositionally biased region" description="Basic and acidic residues" evidence="1">
    <location>
        <begin position="1287"/>
        <end position="1299"/>
    </location>
</feature>
<dbReference type="Proteomes" id="UP000653454">
    <property type="component" value="Unassembled WGS sequence"/>
</dbReference>
<keyword evidence="3" id="KW-1185">Reference proteome</keyword>
<feature type="region of interest" description="Disordered" evidence="1">
    <location>
        <begin position="575"/>
        <end position="612"/>
    </location>
</feature>
<feature type="region of interest" description="Disordered" evidence="1">
    <location>
        <begin position="284"/>
        <end position="322"/>
    </location>
</feature>
<feature type="region of interest" description="Disordered" evidence="1">
    <location>
        <begin position="657"/>
        <end position="738"/>
    </location>
</feature>
<feature type="region of interest" description="Disordered" evidence="1">
    <location>
        <begin position="1222"/>
        <end position="1345"/>
    </location>
</feature>
<feature type="compositionally biased region" description="Basic and acidic residues" evidence="1">
    <location>
        <begin position="948"/>
        <end position="974"/>
    </location>
</feature>
<feature type="compositionally biased region" description="Low complexity" evidence="1">
    <location>
        <begin position="902"/>
        <end position="913"/>
    </location>
</feature>
<organism evidence="2 3">
    <name type="scientific">Plutella xylostella</name>
    <name type="common">Diamondback moth</name>
    <name type="synonym">Plutella maculipennis</name>
    <dbReference type="NCBI Taxonomy" id="51655"/>
    <lineage>
        <taxon>Eukaryota</taxon>
        <taxon>Metazoa</taxon>
        <taxon>Ecdysozoa</taxon>
        <taxon>Arthropoda</taxon>
        <taxon>Hexapoda</taxon>
        <taxon>Insecta</taxon>
        <taxon>Pterygota</taxon>
        <taxon>Neoptera</taxon>
        <taxon>Endopterygota</taxon>
        <taxon>Lepidoptera</taxon>
        <taxon>Glossata</taxon>
        <taxon>Ditrysia</taxon>
        <taxon>Yponomeutoidea</taxon>
        <taxon>Plutellidae</taxon>
        <taxon>Plutella</taxon>
    </lineage>
</organism>
<proteinExistence type="predicted"/>
<accession>A0A8S4G5M7</accession>
<feature type="region of interest" description="Disordered" evidence="1">
    <location>
        <begin position="1481"/>
        <end position="1529"/>
    </location>
</feature>
<reference evidence="2" key="1">
    <citation type="submission" date="2020-11" db="EMBL/GenBank/DDBJ databases">
        <authorList>
            <person name="Whiteford S."/>
        </authorList>
    </citation>
    <scope>NUCLEOTIDE SEQUENCE</scope>
</reference>
<feature type="compositionally biased region" description="Polar residues" evidence="1">
    <location>
        <begin position="1064"/>
        <end position="1082"/>
    </location>
</feature>
<evidence type="ECO:0000256" key="1">
    <source>
        <dbReference type="SAM" id="MobiDB-lite"/>
    </source>
</evidence>
<protein>
    <submittedName>
        <fullName evidence="2">(diamondback moth) hypothetical protein</fullName>
    </submittedName>
</protein>
<evidence type="ECO:0000313" key="3">
    <source>
        <dbReference type="Proteomes" id="UP000653454"/>
    </source>
</evidence>
<feature type="compositionally biased region" description="Basic and acidic residues" evidence="1">
    <location>
        <begin position="1222"/>
        <end position="1235"/>
    </location>
</feature>
<feature type="compositionally biased region" description="Basic and acidic residues" evidence="1">
    <location>
        <begin position="306"/>
        <end position="315"/>
    </location>
</feature>
<feature type="compositionally biased region" description="Polar residues" evidence="1">
    <location>
        <begin position="925"/>
        <end position="940"/>
    </location>
</feature>
<feature type="region of interest" description="Disordered" evidence="1">
    <location>
        <begin position="416"/>
        <end position="441"/>
    </location>
</feature>
<feature type="compositionally biased region" description="Low complexity" evidence="1">
    <location>
        <begin position="1484"/>
        <end position="1511"/>
    </location>
</feature>
<comment type="caution">
    <text evidence="2">The sequence shown here is derived from an EMBL/GenBank/DDBJ whole genome shotgun (WGS) entry which is preliminary data.</text>
</comment>
<feature type="compositionally biased region" description="Polar residues" evidence="1">
    <location>
        <begin position="592"/>
        <end position="604"/>
    </location>
</feature>
<feature type="compositionally biased region" description="Low complexity" evidence="1">
    <location>
        <begin position="978"/>
        <end position="992"/>
    </location>
</feature>
<name>A0A8S4G5M7_PLUXY</name>
<sequence length="1826" mass="204476">MAWRLLCGSSEGCADVLHGVTSMEMLDVGASPCKGRILRPGRVVWPGGQLPNVFGVFNCYNIELELNRGNGLKYVVWLLGWMSPCMRVVARVAALLALASTAGASRWSRQLSSYTADTGDWVPLPGPAARDPPIKRQAVAEPRILAEPFNFPPQTFRQEPFPQRINFQAPSNRQLYLQSVPSVPSAPQNFLTDQGFGQGFRFGLSPNNIGLNQGFVGPQVNFDSYQINNQFRQQSPPALPNPVNFPKPTLNVSPQAKPFNANQGVKTKPVNGQKFVDGYQVENGGNTVSFPGAPKKKAPAQSLHKLKYETDKPKPVEPIPVNKPKSEREEVQLLYVPVESLNRGQYNFKNQPVYNTDPFAQNFKPVPQQQAFASDFQRPITKPLESFNLGQEYFTGQNAFVGQNYDSQKYLDQEPKFSTISSPYPSPPPAPTTARPKKLKPHQPPLAVFFAYEGRKGEKAKVGDVLITLKNAKSVAVLDSVSPNNEPKVFIGPSSLAPPEHYVKFELPYMSNLENSDKKLKQLPFFVAPLSYNTPDGFAKIPFPSPHVGSVIVNAQVKENANQYTSLPAADVIPNSYTPSTPSYKQEKPSKPTFSYYSTAAPKTNSPPPNKEFQNNYYSFEPQTVSTIRPQTPKIGAAAPKPGSYFLNENVDGQFVEYEKPDQKYNDNIRGYKQTETEQRYTTRPQYSEGKFEPSTKEPARNYNNAQQTKSSTPRTTTRVASTKQAQPPASTYPSHLLETHNPYSINQAFHLNTPIEYQNYYDEYKEGYSATPGTAPPAAPSSTDKPEPISTEKPKYQHTSPNYVQNYSPEIHYESENSKYPSYSSSEYSKPEGNSEVSSPVNTEYSTNVDTQSSVQYENPTQESARPTANSEEDYYQSTRAPNAYNQYVSSPEYKEPVQETTTSTTTPAPTTKRNSLRARNRPRYTTTKPDSAETTKATVTRRPLRERRPLPSRPKYEPNKITTERATRKSVESSEATTRATTNRGRTRAGFSSNPQTTKKERMSTVDIEAQTEPLPWISSTKNVDLNTETYIEPEQAFSNEQAYPHEQSLQEQPRKVAETTYTRNNEYQTESYVPRLQSTRNDEYSYSSRGSSAASQSYSDSSSKDDSSEYYKPTTPVRVSETLVAVAQSESNSENTEEDVPQTTPSYRVRVRPGGVRQYQASSTEATSTTTLKTTPKIVRRRPSVQAVTYRPAYDRRRTTMRIEEIETELKTKPIHARPDQDYRHPVYKHEPTTAPPATTVATEPTKRGQFRRRRPSYSTTSTEAAVTKKATYEVKNRFKGRRPTTEKAQTEKTEAQTDAPSSTARNVPYSRYARPRLSERYNKKAENNEENEDQEPNYSVNRPRYVAPEDELVDGQWSAKYSEGAFRPYNPNDIQDDKKIATTERRSDKFQELDIITARNEFDDILLSVTPASNRAEKKVPEIPPTLEALVEQTKNSNTESGDQMSTFETMLEEVMKSLEEQDENEYATKVMKHKGGEIGEIPPEETASVEPKTTTVAETEPTTAEPESNDTASVHEEEHEKRGPRRGFWKKVKVRPVAPAEGIETAESQYYSNTFNHLGDSDKPARPTTRATTYKPAFNFDKLFDEETLSTAFEDIAKITTIRPEEQNTTATEALTTEESATEKIVVNPGEVDLGTGSPDSTILDTFFTTTTTEASSEATEKDVDRSDGMSLMDYLFGVTSSDNEDSSTDDRNEHVDSHTELAELFESETTRSTEDVKSKSTTESAFVPDEITAVSNTDDTTEGVVEFVDLKKVDFSDILTGDEKAEASTEKVVEEKVETASESSFMDPNNVMSTSMSTEISHETEICFRGKCIKSNKDAL</sequence>
<feature type="compositionally biased region" description="Polar residues" evidence="1">
    <location>
        <begin position="575"/>
        <end position="584"/>
    </location>
</feature>
<feature type="compositionally biased region" description="Polar residues" evidence="1">
    <location>
        <begin position="702"/>
        <end position="734"/>
    </location>
</feature>